<accession>A0ABR2GMQ5</accession>
<evidence type="ECO:0000256" key="1">
    <source>
        <dbReference type="SAM" id="MobiDB-lite"/>
    </source>
</evidence>
<feature type="region of interest" description="Disordered" evidence="1">
    <location>
        <begin position="269"/>
        <end position="288"/>
    </location>
</feature>
<feature type="domain" description="BACK" evidence="3">
    <location>
        <begin position="163"/>
        <end position="245"/>
    </location>
</feature>
<dbReference type="Gene3D" id="2.60.120.260">
    <property type="entry name" value="Galactose-binding domain-like"/>
    <property type="match status" value="1"/>
</dbReference>
<evidence type="ECO:0000313" key="4">
    <source>
        <dbReference type="EMBL" id="KAK8834966.1"/>
    </source>
</evidence>
<evidence type="ECO:0000259" key="3">
    <source>
        <dbReference type="Pfam" id="PF07707"/>
    </source>
</evidence>
<feature type="compositionally biased region" description="Basic and acidic residues" evidence="1">
    <location>
        <begin position="269"/>
        <end position="286"/>
    </location>
</feature>
<feature type="domain" description="F5/8 type C" evidence="2">
    <location>
        <begin position="329"/>
        <end position="454"/>
    </location>
</feature>
<dbReference type="EMBL" id="JAPFFF010000001">
    <property type="protein sequence ID" value="KAK8899287.1"/>
    <property type="molecule type" value="Genomic_DNA"/>
</dbReference>
<sequence>MSTKIMILSSAGLKNIIRDNNEFTFSFGDREIRMDNIFAEFISPIVSHLHHSDPTINQLCYKMPPNTKIPRFDEIFTDDLITKLKLISSGVQTELNETESQKMRLASILLCNEELFNKIDELFPADDSADEMVKRLEELEVCEIMKNMTNEIKIDIGSIVSVIARNFYLIDKSKIKTISKPLFHSIISNDHLRIETEDCLFDTITEYFECEVKEDDSESDFSCINSFLEEVRMRKLSDSKFKELLQRVEAGKMTESLWRSICDRICREGEGSEDEGSRQRYTKETAKQPSQSVRTFSFDGQECNRLNGIVRFLTKKIEGGNVHEKDVVSVTASSEYTACWAKNTVDFDNVNTFLCTHNVENQWLKYDFKDLKVRPTQYSIRSKPDGTGDFHPMHWVIEGSNSDNDWTVIDSRSDVKSLNAQSVICTFDIQRPVNEFYRYLRLRQTGKNACGRNELGLSSLEYFGSVI</sequence>
<dbReference type="InterPro" id="IPR008979">
    <property type="entry name" value="Galactose-bd-like_sf"/>
</dbReference>
<keyword evidence="6" id="KW-1185">Reference proteome</keyword>
<dbReference type="SUPFAM" id="SSF49785">
    <property type="entry name" value="Galactose-binding domain-like"/>
    <property type="match status" value="1"/>
</dbReference>
<evidence type="ECO:0000259" key="2">
    <source>
        <dbReference type="Pfam" id="PF00754"/>
    </source>
</evidence>
<dbReference type="Proteomes" id="UP001470230">
    <property type="component" value="Unassembled WGS sequence"/>
</dbReference>
<organism evidence="4 6">
    <name type="scientific">Tritrichomonas musculus</name>
    <dbReference type="NCBI Taxonomy" id="1915356"/>
    <lineage>
        <taxon>Eukaryota</taxon>
        <taxon>Metamonada</taxon>
        <taxon>Parabasalia</taxon>
        <taxon>Tritrichomonadida</taxon>
        <taxon>Tritrichomonadidae</taxon>
        <taxon>Tritrichomonas</taxon>
    </lineage>
</organism>
<evidence type="ECO:0008006" key="7">
    <source>
        <dbReference type="Google" id="ProtNLM"/>
    </source>
</evidence>
<reference evidence="4 6" key="1">
    <citation type="submission" date="2024-04" db="EMBL/GenBank/DDBJ databases">
        <title>Tritrichomonas musculus Genome.</title>
        <authorList>
            <person name="Alves-Ferreira E."/>
            <person name="Grigg M."/>
            <person name="Lorenzi H."/>
            <person name="Galac M."/>
        </authorList>
    </citation>
    <scope>NUCLEOTIDE SEQUENCE [LARGE SCALE GENOMIC DNA]</scope>
    <source>
        <strain evidence="4 6">EAF2021</strain>
    </source>
</reference>
<gene>
    <name evidence="5" type="ORF">M9Y10_001599</name>
    <name evidence="4" type="ORF">M9Y10_019998</name>
</gene>
<evidence type="ECO:0000313" key="5">
    <source>
        <dbReference type="EMBL" id="KAK8899287.1"/>
    </source>
</evidence>
<dbReference type="InterPro" id="IPR000421">
    <property type="entry name" value="FA58C"/>
</dbReference>
<dbReference type="InterPro" id="IPR011705">
    <property type="entry name" value="BACK"/>
</dbReference>
<name>A0ABR2GMQ5_9EUKA</name>
<evidence type="ECO:0000313" key="6">
    <source>
        <dbReference type="Proteomes" id="UP001470230"/>
    </source>
</evidence>
<dbReference type="EMBL" id="JAPFFF010000259">
    <property type="protein sequence ID" value="KAK8834966.1"/>
    <property type="molecule type" value="Genomic_DNA"/>
</dbReference>
<protein>
    <recommendedName>
        <fullName evidence="7">F5/8 type C domain-containing protein</fullName>
    </recommendedName>
</protein>
<comment type="caution">
    <text evidence="4">The sequence shown here is derived from an EMBL/GenBank/DDBJ whole genome shotgun (WGS) entry which is preliminary data.</text>
</comment>
<proteinExistence type="predicted"/>
<dbReference type="Pfam" id="PF00754">
    <property type="entry name" value="F5_F8_type_C"/>
    <property type="match status" value="1"/>
</dbReference>
<dbReference type="Pfam" id="PF07707">
    <property type="entry name" value="BACK"/>
    <property type="match status" value="1"/>
</dbReference>